<reference evidence="3" key="1">
    <citation type="submission" date="2015-09" db="EMBL/GenBank/DDBJ databases">
        <title>Whole genome sequence of Pseudomonas fluorescens FW300-N2E3.</title>
        <authorList>
            <person name="Ray J."/>
            <person name="Melnyk R."/>
            <person name="Deutschbauer A."/>
        </authorList>
    </citation>
    <scope>NUCLEOTIDE SEQUENCE [LARGE SCALE GENOMIC DNA]</scope>
    <source>
        <strain evidence="3">FW300-N2E3</strain>
    </source>
</reference>
<proteinExistence type="predicted"/>
<feature type="transmembrane region" description="Helical" evidence="1">
    <location>
        <begin position="47"/>
        <end position="65"/>
    </location>
</feature>
<organism evidence="2 3">
    <name type="scientific">Pseudomonas fluorescens</name>
    <dbReference type="NCBI Taxonomy" id="294"/>
    <lineage>
        <taxon>Bacteria</taxon>
        <taxon>Pseudomonadati</taxon>
        <taxon>Pseudomonadota</taxon>
        <taxon>Gammaproteobacteria</taxon>
        <taxon>Pseudomonadales</taxon>
        <taxon>Pseudomonadaceae</taxon>
        <taxon>Pseudomonas</taxon>
    </lineage>
</organism>
<keyword evidence="1" id="KW-0812">Transmembrane</keyword>
<accession>A0A0N7H0K3</accession>
<evidence type="ECO:0000313" key="2">
    <source>
        <dbReference type="EMBL" id="ALI03380.1"/>
    </source>
</evidence>
<reference evidence="2 3" key="2">
    <citation type="journal article" date="2018" name="Nature">
        <title>Mutant phenotypes for thousands of bacterial genes of unknown function.</title>
        <authorList>
            <person name="Price M.N."/>
            <person name="Wetmore K.M."/>
            <person name="Waters R.J."/>
            <person name="Callaghan M."/>
            <person name="Ray J."/>
            <person name="Liu H."/>
            <person name="Kuehl J.V."/>
            <person name="Melnyk R.A."/>
            <person name="Lamson J.S."/>
            <person name="Suh Y."/>
            <person name="Carlson H.K."/>
            <person name="Esquivel Z."/>
            <person name="Sadeeshkumar H."/>
            <person name="Chakraborty R."/>
            <person name="Zane G.M."/>
            <person name="Rubin B.E."/>
            <person name="Wall J.D."/>
            <person name="Visel A."/>
            <person name="Bristow J."/>
            <person name="Blow M.J."/>
            <person name="Arkin A.P."/>
            <person name="Deutschbauer A.M."/>
        </authorList>
    </citation>
    <scope>NUCLEOTIDE SEQUENCE [LARGE SCALE GENOMIC DNA]</scope>
    <source>
        <strain evidence="2 3">FW300-N2E3</strain>
    </source>
</reference>
<keyword evidence="1" id="KW-0472">Membrane</keyword>
<gene>
    <name evidence="2" type="ORF">AO353_20745</name>
</gene>
<dbReference type="AlphaFoldDB" id="A0A0N7H0K3"/>
<evidence type="ECO:0000313" key="3">
    <source>
        <dbReference type="Proteomes" id="UP000066487"/>
    </source>
</evidence>
<dbReference type="EMBL" id="CP012830">
    <property type="protein sequence ID" value="ALI03380.1"/>
    <property type="molecule type" value="Genomic_DNA"/>
</dbReference>
<protein>
    <submittedName>
        <fullName evidence="2">Uncharacterized protein</fullName>
    </submittedName>
</protein>
<dbReference type="Proteomes" id="UP000066487">
    <property type="component" value="Chromosome"/>
</dbReference>
<name>A0A0N7H0K3_PSEFL</name>
<feature type="transmembrane region" description="Helical" evidence="1">
    <location>
        <begin position="12"/>
        <end position="35"/>
    </location>
</feature>
<evidence type="ECO:0000256" key="1">
    <source>
        <dbReference type="SAM" id="Phobius"/>
    </source>
</evidence>
<sequence>MILLKSLKSRYLAITLTMLLNITIWSGAVFLIWLLIDRSAVGYFETYAAIAVANICLFYLAAFFVRCPECNKSMHHFYRPGDGLLISRALLPHEIFTEKFIQCSHCDKVVSLGD</sequence>
<keyword evidence="1" id="KW-1133">Transmembrane helix</keyword>